<sequence>MPTGQSPDYLAAAVEPTSSTLDTDIVIVGSGMGGSTAAWALRDAGLRVLVVERGDFMPEERQRGDVDEVYTKKRYKNAENWYDGSNNKPFAPGVYYWVGGNTKVYGACLPRFRAEDFIDRPLHDGNSPAWPFTYDELEPHYAAIEDLFEVRGSLGEDPTEPRHSTEYPAPALPHEPAIQRLADGFAKQGLRPFHMPNAMNLVTQADRDKEAISDGAPSAAGLKGDAEVRALRPALASGNVSILTRALVTEVLTDASGERATGLRVERDGDELTITARTVVLSAGAVNTAVLLLRSKSAAHPDGLANGSGLVGRNYMVHNSTFFMGLNPFRKNLTSWQKTLGLNDWYNPTRGHKFPLGNVQMLGKLRGPMVKGVKPWVPMFLLNLITDRTVDLYLTTEDLPDPNNRVRVDGKSIVIDWKPNNLAPHEELVREVSRAVRRAGYPIILTERMQIATNSHQCGTAVAGTDPKRSVLDRDCRAHEVANLWVIDGSFFPSSAALNPALTIAANTLRVAPKIVESTRRLVAERTTS</sequence>
<feature type="domain" description="Glucose-methanol-choline oxidoreductase N-terminal" evidence="6">
    <location>
        <begin position="214"/>
        <end position="318"/>
    </location>
</feature>
<keyword evidence="9" id="KW-1185">Reference proteome</keyword>
<evidence type="ECO:0000313" key="9">
    <source>
        <dbReference type="Proteomes" id="UP000433071"/>
    </source>
</evidence>
<dbReference type="EMBL" id="WMLB01000046">
    <property type="protein sequence ID" value="MTH70398.1"/>
    <property type="molecule type" value="Genomic_DNA"/>
</dbReference>
<dbReference type="SUPFAM" id="SSF51905">
    <property type="entry name" value="FAD/NAD(P)-binding domain"/>
    <property type="match status" value="1"/>
</dbReference>
<dbReference type="Gene3D" id="3.50.50.60">
    <property type="entry name" value="FAD/NAD(P)-binding domain"/>
    <property type="match status" value="2"/>
</dbReference>
<proteinExistence type="inferred from homology"/>
<evidence type="ECO:0000256" key="4">
    <source>
        <dbReference type="ARBA" id="ARBA00022827"/>
    </source>
</evidence>
<dbReference type="AlphaFoldDB" id="A0A6I3MCA6"/>
<keyword evidence="3" id="KW-0285">Flavoprotein</keyword>
<reference evidence="8 9" key="1">
    <citation type="submission" date="2019-11" db="EMBL/GenBank/DDBJ databases">
        <title>Agromyces kandeliae sp. nov., isolated from mangrove soil.</title>
        <authorList>
            <person name="Wang R."/>
        </authorList>
    </citation>
    <scope>NUCLEOTIDE SEQUENCE [LARGE SCALE GENOMIC DNA]</scope>
    <source>
        <strain evidence="8 9">JCM 11433</strain>
    </source>
</reference>
<dbReference type="Pfam" id="PF05199">
    <property type="entry name" value="GMC_oxred_C"/>
    <property type="match status" value="1"/>
</dbReference>
<dbReference type="InterPro" id="IPR036188">
    <property type="entry name" value="FAD/NAD-bd_sf"/>
</dbReference>
<dbReference type="Pfam" id="PF13450">
    <property type="entry name" value="NAD_binding_8"/>
    <property type="match status" value="1"/>
</dbReference>
<organism evidence="8 9">
    <name type="scientific">Agromyces bracchium</name>
    <dbReference type="NCBI Taxonomy" id="88376"/>
    <lineage>
        <taxon>Bacteria</taxon>
        <taxon>Bacillati</taxon>
        <taxon>Actinomycetota</taxon>
        <taxon>Actinomycetes</taxon>
        <taxon>Micrococcales</taxon>
        <taxon>Microbacteriaceae</taxon>
        <taxon>Agromyces</taxon>
    </lineage>
</organism>
<comment type="caution">
    <text evidence="8">The sequence shown here is derived from an EMBL/GenBank/DDBJ whole genome shotgun (WGS) entry which is preliminary data.</text>
</comment>
<evidence type="ECO:0000256" key="1">
    <source>
        <dbReference type="ARBA" id="ARBA00001974"/>
    </source>
</evidence>
<dbReference type="PANTHER" id="PTHR42784">
    <property type="entry name" value="PYRANOSE 2-OXIDASE"/>
    <property type="match status" value="1"/>
</dbReference>
<evidence type="ECO:0000313" key="8">
    <source>
        <dbReference type="EMBL" id="MTH70398.1"/>
    </source>
</evidence>
<name>A0A6I3MCA6_9MICO</name>
<protein>
    <submittedName>
        <fullName evidence="8">FAD-binding protein</fullName>
    </submittedName>
</protein>
<evidence type="ECO:0000256" key="5">
    <source>
        <dbReference type="ARBA" id="ARBA00023002"/>
    </source>
</evidence>
<dbReference type="PANTHER" id="PTHR42784:SF1">
    <property type="entry name" value="PYRANOSE 2-OXIDASE"/>
    <property type="match status" value="1"/>
</dbReference>
<keyword evidence="4" id="KW-0274">FAD</keyword>
<dbReference type="InterPro" id="IPR007867">
    <property type="entry name" value="GMC_OxRtase_C"/>
</dbReference>
<dbReference type="RefSeq" id="WP_155053420.1">
    <property type="nucleotide sequence ID" value="NZ_BAAAIB010000007.1"/>
</dbReference>
<dbReference type="GO" id="GO:0016614">
    <property type="term" value="F:oxidoreductase activity, acting on CH-OH group of donors"/>
    <property type="evidence" value="ECO:0007669"/>
    <property type="project" value="InterPro"/>
</dbReference>
<dbReference type="Proteomes" id="UP000433071">
    <property type="component" value="Unassembled WGS sequence"/>
</dbReference>
<comment type="cofactor">
    <cofactor evidence="1">
        <name>FAD</name>
        <dbReference type="ChEBI" id="CHEBI:57692"/>
    </cofactor>
</comment>
<feature type="domain" description="Glucose-methanol-choline oxidoreductase C-terminal" evidence="7">
    <location>
        <begin position="449"/>
        <end position="507"/>
    </location>
</feature>
<evidence type="ECO:0000259" key="7">
    <source>
        <dbReference type="Pfam" id="PF05199"/>
    </source>
</evidence>
<evidence type="ECO:0000256" key="2">
    <source>
        <dbReference type="ARBA" id="ARBA00010790"/>
    </source>
</evidence>
<evidence type="ECO:0000259" key="6">
    <source>
        <dbReference type="Pfam" id="PF00732"/>
    </source>
</evidence>
<dbReference type="InterPro" id="IPR051473">
    <property type="entry name" value="P2Ox-like"/>
</dbReference>
<dbReference type="GO" id="GO:0050660">
    <property type="term" value="F:flavin adenine dinucleotide binding"/>
    <property type="evidence" value="ECO:0007669"/>
    <property type="project" value="InterPro"/>
</dbReference>
<evidence type="ECO:0000256" key="3">
    <source>
        <dbReference type="ARBA" id="ARBA00022630"/>
    </source>
</evidence>
<keyword evidence="5" id="KW-0560">Oxidoreductase</keyword>
<gene>
    <name evidence="8" type="ORF">GJ743_18705</name>
</gene>
<dbReference type="Pfam" id="PF00732">
    <property type="entry name" value="GMC_oxred_N"/>
    <property type="match status" value="1"/>
</dbReference>
<dbReference type="InterPro" id="IPR022357">
    <property type="entry name" value="MIP_CS"/>
</dbReference>
<dbReference type="InterPro" id="IPR000172">
    <property type="entry name" value="GMC_OxRdtase_N"/>
</dbReference>
<comment type="similarity">
    <text evidence="2">Belongs to the GMC oxidoreductase family.</text>
</comment>
<accession>A0A6I3MCA6</accession>
<dbReference type="OrthoDB" id="9785276at2"/>
<dbReference type="PROSITE" id="PS00221">
    <property type="entry name" value="MIP"/>
    <property type="match status" value="1"/>
</dbReference>